<feature type="compositionally biased region" description="Acidic residues" evidence="2">
    <location>
        <begin position="45"/>
        <end position="55"/>
    </location>
</feature>
<feature type="region of interest" description="Disordered" evidence="2">
    <location>
        <begin position="1"/>
        <end position="82"/>
    </location>
</feature>
<sequence length="432" mass="48930">MTSDLSQDTLRKRMHLLERAQSEMSKKSKETDAGHHTEDTSLTELEYETGTESSEDLPQMSGKPLASTKRPERDARTTRDLEDETSSNRAWYQFDLAVVAALVSPVGNLLTGGDLVKNLLYILLLLFYLHQLIEVPWAMYQNARPRRRSPHLPPDPSPEDVHKQNAHTELRRMEIFFLILATISPFLGASFLRYILALIAGEDILTWFSTGLFLLATGIRPWTHVVERLTLRISHLHDVIHYPSPEQTTEDLRQQLTDLKEQMEKVEHTLGKVRRRMDDGAEAMYEYVDEAVDVVEKSMRRHEKKCEKQDQRVKDVEISVESLRKVRGRYLDANANANPSLLSYVLPAWLVSPPPRPSVTKYPPPLSPSFSTASSSFGPSERLPTIPENGRLNLRKPAPEPPTGLGTRLLYGTVSLVTLPIRVAVAVVDRTV</sequence>
<gene>
    <name evidence="4" type="ORF">ARMOST_17812</name>
</gene>
<name>A0A284S078_ARMOS</name>
<organism evidence="4 5">
    <name type="scientific">Armillaria ostoyae</name>
    <name type="common">Armillaria root rot fungus</name>
    <dbReference type="NCBI Taxonomy" id="47428"/>
    <lineage>
        <taxon>Eukaryota</taxon>
        <taxon>Fungi</taxon>
        <taxon>Dikarya</taxon>
        <taxon>Basidiomycota</taxon>
        <taxon>Agaricomycotina</taxon>
        <taxon>Agaricomycetes</taxon>
        <taxon>Agaricomycetidae</taxon>
        <taxon>Agaricales</taxon>
        <taxon>Marasmiineae</taxon>
        <taxon>Physalacriaceae</taxon>
        <taxon>Armillaria</taxon>
    </lineage>
</organism>
<dbReference type="AlphaFoldDB" id="A0A284S078"/>
<proteinExistence type="predicted"/>
<dbReference type="STRING" id="47428.A0A284S078"/>
<feature type="transmembrane region" description="Helical" evidence="3">
    <location>
        <begin position="175"/>
        <end position="198"/>
    </location>
</feature>
<feature type="compositionally biased region" description="Basic and acidic residues" evidence="2">
    <location>
        <begin position="69"/>
        <end position="80"/>
    </location>
</feature>
<protein>
    <submittedName>
        <fullName evidence="4">Uncharacterized protein</fullName>
    </submittedName>
</protein>
<evidence type="ECO:0000256" key="2">
    <source>
        <dbReference type="SAM" id="MobiDB-lite"/>
    </source>
</evidence>
<evidence type="ECO:0000313" key="5">
    <source>
        <dbReference type="Proteomes" id="UP000219338"/>
    </source>
</evidence>
<keyword evidence="1" id="KW-0175">Coiled coil</keyword>
<feature type="region of interest" description="Disordered" evidence="2">
    <location>
        <begin position="368"/>
        <end position="405"/>
    </location>
</feature>
<keyword evidence="3" id="KW-0472">Membrane</keyword>
<accession>A0A284S078</accession>
<dbReference type="PANTHER" id="PTHR42032:SF1">
    <property type="entry name" value="YALI0E30679P"/>
    <property type="match status" value="1"/>
</dbReference>
<feature type="compositionally biased region" description="Basic and acidic residues" evidence="2">
    <location>
        <begin position="9"/>
        <end position="39"/>
    </location>
</feature>
<feature type="coiled-coil region" evidence="1">
    <location>
        <begin position="249"/>
        <end position="319"/>
    </location>
</feature>
<dbReference type="OMA" id="WITVPWS"/>
<dbReference type="Proteomes" id="UP000219338">
    <property type="component" value="Unassembled WGS sequence"/>
</dbReference>
<feature type="transmembrane region" description="Helical" evidence="3">
    <location>
        <begin position="204"/>
        <end position="223"/>
    </location>
</feature>
<keyword evidence="3" id="KW-1133">Transmembrane helix</keyword>
<feature type="transmembrane region" description="Helical" evidence="3">
    <location>
        <begin position="90"/>
        <end position="107"/>
    </location>
</feature>
<dbReference type="EMBL" id="FUEG01000023">
    <property type="protein sequence ID" value="SJL14356.1"/>
    <property type="molecule type" value="Genomic_DNA"/>
</dbReference>
<evidence type="ECO:0000256" key="1">
    <source>
        <dbReference type="SAM" id="Coils"/>
    </source>
</evidence>
<feature type="transmembrane region" description="Helical" evidence="3">
    <location>
        <begin position="119"/>
        <end position="140"/>
    </location>
</feature>
<evidence type="ECO:0000256" key="3">
    <source>
        <dbReference type="SAM" id="Phobius"/>
    </source>
</evidence>
<reference evidence="5" key="1">
    <citation type="journal article" date="2017" name="Nat. Ecol. Evol.">
        <title>Genome expansion and lineage-specific genetic innovations in the forest pathogenic fungi Armillaria.</title>
        <authorList>
            <person name="Sipos G."/>
            <person name="Prasanna A.N."/>
            <person name="Walter M.C."/>
            <person name="O'Connor E."/>
            <person name="Balint B."/>
            <person name="Krizsan K."/>
            <person name="Kiss B."/>
            <person name="Hess J."/>
            <person name="Varga T."/>
            <person name="Slot J."/>
            <person name="Riley R."/>
            <person name="Boka B."/>
            <person name="Rigling D."/>
            <person name="Barry K."/>
            <person name="Lee J."/>
            <person name="Mihaltcheva S."/>
            <person name="LaButti K."/>
            <person name="Lipzen A."/>
            <person name="Waldron R."/>
            <person name="Moloney N.M."/>
            <person name="Sperisen C."/>
            <person name="Kredics L."/>
            <person name="Vagvoelgyi C."/>
            <person name="Patrignani A."/>
            <person name="Fitzpatrick D."/>
            <person name="Nagy I."/>
            <person name="Doyle S."/>
            <person name="Anderson J.B."/>
            <person name="Grigoriev I.V."/>
            <person name="Gueldener U."/>
            <person name="Muensterkoetter M."/>
            <person name="Nagy L.G."/>
        </authorList>
    </citation>
    <scope>NUCLEOTIDE SEQUENCE [LARGE SCALE GENOMIC DNA]</scope>
    <source>
        <strain evidence="5">C18/9</strain>
    </source>
</reference>
<keyword evidence="3" id="KW-0812">Transmembrane</keyword>
<dbReference type="OrthoDB" id="10263751at2759"/>
<keyword evidence="5" id="KW-1185">Reference proteome</keyword>
<feature type="compositionally biased region" description="Low complexity" evidence="2">
    <location>
        <begin position="368"/>
        <end position="380"/>
    </location>
</feature>
<dbReference type="PANTHER" id="PTHR42032">
    <property type="entry name" value="YALI0E30679P"/>
    <property type="match status" value="1"/>
</dbReference>
<evidence type="ECO:0000313" key="4">
    <source>
        <dbReference type="EMBL" id="SJL14356.1"/>
    </source>
</evidence>